<organism evidence="2 3">
    <name type="scientific">Bacteroides cellulosilyticus</name>
    <dbReference type="NCBI Taxonomy" id="246787"/>
    <lineage>
        <taxon>Bacteria</taxon>
        <taxon>Pseudomonadati</taxon>
        <taxon>Bacteroidota</taxon>
        <taxon>Bacteroidia</taxon>
        <taxon>Bacteroidales</taxon>
        <taxon>Bacteroidaceae</taxon>
        <taxon>Bacteroides</taxon>
    </lineage>
</organism>
<proteinExistence type="predicted"/>
<accession>A0A3D6ATF7</accession>
<dbReference type="InterPro" id="IPR032558">
    <property type="entry name" value="DUF4934"/>
</dbReference>
<dbReference type="Pfam" id="PF16288">
    <property type="entry name" value="DUF4934"/>
    <property type="match status" value="1"/>
</dbReference>
<evidence type="ECO:0000259" key="1">
    <source>
        <dbReference type="Pfam" id="PF16288"/>
    </source>
</evidence>
<dbReference type="Proteomes" id="UP000448877">
    <property type="component" value="Unassembled WGS sequence"/>
</dbReference>
<sequence>MNIKSKNTQEVMKKEWLYAVGLVCLVSACTGTPQSSADDELCSIDVAGAMEKPAELKLSELGSDVRYVPLETTDSCLVGGSPNILLLDKEIVVFSRQTCFIFDKESGKFLSKVGHLGDDPEAYSTAAPTYNDVNGLLYFMRRPGKLQKYDLQGNYRGGVTIPTPPDSPSDFSFTDSVIIGRYGNIVGDNGRALLLFNEAGELIDTVPSLLPVLPNRGVDDINSISVKKQGNAGIILTTFKSGDASASVAGIPFLWKSDNKIRYKENFNDTIYTVSGNELTPYIAFSTGKWHWGAEARTESKDNEKRFLVGCIFETDHTVFFQCIRGLYTDEPETFNGIYDRKANTTRMYAEKEGIKDDLTGFMAFHPKACSAQGEYGMIIDAGEVMTWLEENPEAAENEKLSALKELTDDSNPVVIITVPK</sequence>
<feature type="domain" description="DUF4934" evidence="1">
    <location>
        <begin position="56"/>
        <end position="155"/>
    </location>
</feature>
<dbReference type="EMBL" id="VVYV01000001">
    <property type="protein sequence ID" value="KAA5423749.1"/>
    <property type="molecule type" value="Genomic_DNA"/>
</dbReference>
<dbReference type="AlphaFoldDB" id="A0A3D6ATF7"/>
<name>A0A3D6ATF7_9BACE</name>
<protein>
    <submittedName>
        <fullName evidence="2">DUF4934 domain-containing protein</fullName>
    </submittedName>
</protein>
<reference evidence="2 3" key="1">
    <citation type="journal article" date="2019" name="Nat. Med.">
        <title>A library of human gut bacterial isolates paired with longitudinal multiomics data enables mechanistic microbiome research.</title>
        <authorList>
            <person name="Poyet M."/>
            <person name="Groussin M."/>
            <person name="Gibbons S.M."/>
            <person name="Avila-Pacheco J."/>
            <person name="Jiang X."/>
            <person name="Kearney S.M."/>
            <person name="Perrotta A.R."/>
            <person name="Berdy B."/>
            <person name="Zhao S."/>
            <person name="Lieberman T.D."/>
            <person name="Swanson P.K."/>
            <person name="Smith M."/>
            <person name="Roesemann S."/>
            <person name="Alexander J.E."/>
            <person name="Rich S.A."/>
            <person name="Livny J."/>
            <person name="Vlamakis H."/>
            <person name="Clish C."/>
            <person name="Bullock K."/>
            <person name="Deik A."/>
            <person name="Scott J."/>
            <person name="Pierce K.A."/>
            <person name="Xavier R.J."/>
            <person name="Alm E.J."/>
        </authorList>
    </citation>
    <scope>NUCLEOTIDE SEQUENCE [LARGE SCALE GENOMIC DNA]</scope>
    <source>
        <strain evidence="2 3">BIOML-A6</strain>
    </source>
</reference>
<evidence type="ECO:0000313" key="3">
    <source>
        <dbReference type="Proteomes" id="UP000448877"/>
    </source>
</evidence>
<evidence type="ECO:0000313" key="2">
    <source>
        <dbReference type="EMBL" id="KAA5423749.1"/>
    </source>
</evidence>
<gene>
    <name evidence="2" type="ORF">F2Y81_00975</name>
</gene>
<dbReference type="PROSITE" id="PS51257">
    <property type="entry name" value="PROKAR_LIPOPROTEIN"/>
    <property type="match status" value="1"/>
</dbReference>
<comment type="caution">
    <text evidence="2">The sequence shown here is derived from an EMBL/GenBank/DDBJ whole genome shotgun (WGS) entry which is preliminary data.</text>
</comment>